<protein>
    <submittedName>
        <fullName evidence="5">Transcriptional activator protein AnoR</fullName>
    </submittedName>
</protein>
<evidence type="ECO:0000313" key="6">
    <source>
        <dbReference type="Proteomes" id="UP000244912"/>
    </source>
</evidence>
<dbReference type="OrthoDB" id="7826109at2"/>
<dbReference type="Gene3D" id="3.30.450.80">
    <property type="entry name" value="Transcription factor LuxR-like, autoinducer-binding domain"/>
    <property type="match status" value="1"/>
</dbReference>
<dbReference type="SUPFAM" id="SSF46894">
    <property type="entry name" value="C-terminal effector domain of the bipartite response regulators"/>
    <property type="match status" value="1"/>
</dbReference>
<evidence type="ECO:0000256" key="1">
    <source>
        <dbReference type="ARBA" id="ARBA00023015"/>
    </source>
</evidence>
<evidence type="ECO:0000256" key="3">
    <source>
        <dbReference type="ARBA" id="ARBA00023163"/>
    </source>
</evidence>
<dbReference type="SMART" id="SM00421">
    <property type="entry name" value="HTH_LUXR"/>
    <property type="match status" value="1"/>
</dbReference>
<dbReference type="PROSITE" id="PS50043">
    <property type="entry name" value="HTH_LUXR_2"/>
    <property type="match status" value="1"/>
</dbReference>
<dbReference type="RefSeq" id="WP_108894728.1">
    <property type="nucleotide sequence ID" value="NZ_ONZF01000006.1"/>
</dbReference>
<reference evidence="5 6" key="1">
    <citation type="submission" date="2018-03" db="EMBL/GenBank/DDBJ databases">
        <authorList>
            <person name="Keele B.F."/>
        </authorList>
    </citation>
    <scope>NUCLEOTIDE SEQUENCE [LARGE SCALE GENOMIC DNA]</scope>
    <source>
        <strain evidence="5 6">CECT 8504</strain>
    </source>
</reference>
<evidence type="ECO:0000259" key="4">
    <source>
        <dbReference type="PROSITE" id="PS50043"/>
    </source>
</evidence>
<sequence>MNSHLSAREGLDIALRHLDALAPSGYAIILHLRGLSCRMVERTYPVKWVKQYNENGYALRDPVVGWCMEHTGLLRWSDPALPDPYDIMGQAARHGLKFGASVSLGPRQCRSVISVARADRELTDDENAHFEEISRTIHGMFPLNLSLSRKQTEALVRLATGMRTKQAADSLGISDSAFKFRIRTAREKLNARTTAEAIQRAKDYNLI</sequence>
<name>A0A2R8BXK8_9RHOB</name>
<proteinExistence type="predicted"/>
<keyword evidence="3" id="KW-0804">Transcription</keyword>
<dbReference type="AlphaFoldDB" id="A0A2R8BXK8"/>
<dbReference type="InterPro" id="IPR036693">
    <property type="entry name" value="TF_LuxR_autoind-bd_dom_sf"/>
</dbReference>
<dbReference type="EMBL" id="ONZF01000006">
    <property type="protein sequence ID" value="SPJ24914.1"/>
    <property type="molecule type" value="Genomic_DNA"/>
</dbReference>
<dbReference type="InterPro" id="IPR016032">
    <property type="entry name" value="Sig_transdc_resp-reg_C-effctor"/>
</dbReference>
<dbReference type="Proteomes" id="UP000244912">
    <property type="component" value="Unassembled WGS sequence"/>
</dbReference>
<evidence type="ECO:0000256" key="2">
    <source>
        <dbReference type="ARBA" id="ARBA00023125"/>
    </source>
</evidence>
<keyword evidence="1" id="KW-0805">Transcription regulation</keyword>
<gene>
    <name evidence="5" type="primary">anoR_1</name>
    <name evidence="5" type="ORF">PAA8504_02755</name>
</gene>
<keyword evidence="2" id="KW-0238">DNA-binding</keyword>
<accession>A0A2R8BXK8</accession>
<dbReference type="InterPro" id="IPR036388">
    <property type="entry name" value="WH-like_DNA-bd_sf"/>
</dbReference>
<dbReference type="Pfam" id="PF03472">
    <property type="entry name" value="Autoind_bind"/>
    <property type="match status" value="1"/>
</dbReference>
<organism evidence="5 6">
    <name type="scientific">Palleronia abyssalis</name>
    <dbReference type="NCBI Taxonomy" id="1501240"/>
    <lineage>
        <taxon>Bacteria</taxon>
        <taxon>Pseudomonadati</taxon>
        <taxon>Pseudomonadota</taxon>
        <taxon>Alphaproteobacteria</taxon>
        <taxon>Rhodobacterales</taxon>
        <taxon>Roseobacteraceae</taxon>
        <taxon>Palleronia</taxon>
    </lineage>
</organism>
<dbReference type="SUPFAM" id="SSF75516">
    <property type="entry name" value="Pheromone-binding domain of LuxR-like quorum-sensing transcription factors"/>
    <property type="match status" value="1"/>
</dbReference>
<dbReference type="InterPro" id="IPR005143">
    <property type="entry name" value="TF_LuxR_autoind-bd_dom"/>
</dbReference>
<dbReference type="Gene3D" id="1.10.10.10">
    <property type="entry name" value="Winged helix-like DNA-binding domain superfamily/Winged helix DNA-binding domain"/>
    <property type="match status" value="1"/>
</dbReference>
<dbReference type="GO" id="GO:0003677">
    <property type="term" value="F:DNA binding"/>
    <property type="evidence" value="ECO:0007669"/>
    <property type="project" value="UniProtKB-KW"/>
</dbReference>
<dbReference type="InterPro" id="IPR000792">
    <property type="entry name" value="Tscrpt_reg_LuxR_C"/>
</dbReference>
<dbReference type="Pfam" id="PF00196">
    <property type="entry name" value="GerE"/>
    <property type="match status" value="1"/>
</dbReference>
<keyword evidence="6" id="KW-1185">Reference proteome</keyword>
<feature type="domain" description="HTH luxR-type" evidence="4">
    <location>
        <begin position="140"/>
        <end position="205"/>
    </location>
</feature>
<dbReference type="CDD" id="cd06170">
    <property type="entry name" value="LuxR_C_like"/>
    <property type="match status" value="1"/>
</dbReference>
<evidence type="ECO:0000313" key="5">
    <source>
        <dbReference type="EMBL" id="SPJ24914.1"/>
    </source>
</evidence>
<dbReference type="GO" id="GO:0006355">
    <property type="term" value="P:regulation of DNA-templated transcription"/>
    <property type="evidence" value="ECO:0007669"/>
    <property type="project" value="InterPro"/>
</dbReference>